<dbReference type="Pfam" id="PF00677">
    <property type="entry name" value="Lum_binding"/>
    <property type="match status" value="2"/>
</dbReference>
<reference evidence="5 6" key="1">
    <citation type="submission" date="2020-08" db="EMBL/GenBank/DDBJ databases">
        <title>Genome public.</title>
        <authorList>
            <person name="Liu C."/>
            <person name="Sun Q."/>
        </authorList>
    </citation>
    <scope>NUCLEOTIDE SEQUENCE [LARGE SCALE GENOMIC DNA]</scope>
    <source>
        <strain evidence="5 6">BX1</strain>
    </source>
</reference>
<feature type="repeat" description="Lumazine-binding" evidence="3">
    <location>
        <begin position="98"/>
        <end position="194"/>
    </location>
</feature>
<dbReference type="InterPro" id="IPR023366">
    <property type="entry name" value="ATP_synth_asu-like_sf"/>
</dbReference>
<dbReference type="NCBIfam" id="TIGR00187">
    <property type="entry name" value="ribE"/>
    <property type="match status" value="1"/>
</dbReference>
<dbReference type="Gene3D" id="2.40.30.20">
    <property type="match status" value="2"/>
</dbReference>
<dbReference type="CDD" id="cd00402">
    <property type="entry name" value="Riboflavin_synthase_like"/>
    <property type="match status" value="1"/>
</dbReference>
<dbReference type="PIRSF" id="PIRSF000498">
    <property type="entry name" value="Riboflavin_syn_A"/>
    <property type="match status" value="1"/>
</dbReference>
<comment type="caution">
    <text evidence="5">The sequence shown here is derived from an EMBL/GenBank/DDBJ whole genome shotgun (WGS) entry which is preliminary data.</text>
</comment>
<evidence type="ECO:0000256" key="2">
    <source>
        <dbReference type="NCBIfam" id="TIGR00187"/>
    </source>
</evidence>
<dbReference type="PROSITE" id="PS51177">
    <property type="entry name" value="LUMAZINE_BIND"/>
    <property type="match status" value="2"/>
</dbReference>
<protein>
    <recommendedName>
        <fullName evidence="2">Riboflavin synthase</fullName>
        <ecNumber evidence="2">2.5.1.9</ecNumber>
    </recommendedName>
</protein>
<dbReference type="InterPro" id="IPR017938">
    <property type="entry name" value="Riboflavin_synthase-like_b-brl"/>
</dbReference>
<dbReference type="SUPFAM" id="SSF63380">
    <property type="entry name" value="Riboflavin synthase domain-like"/>
    <property type="match status" value="2"/>
</dbReference>
<evidence type="ECO:0000259" key="4">
    <source>
        <dbReference type="PROSITE" id="PS51177"/>
    </source>
</evidence>
<dbReference type="PANTHER" id="PTHR21098">
    <property type="entry name" value="RIBOFLAVIN SYNTHASE ALPHA CHAIN"/>
    <property type="match status" value="1"/>
</dbReference>
<dbReference type="EMBL" id="JACRTB010000010">
    <property type="protein sequence ID" value="MBC8576290.1"/>
    <property type="molecule type" value="Genomic_DNA"/>
</dbReference>
<accession>A0ABR7NIR7</accession>
<gene>
    <name evidence="5" type="ORF">H8717_07710</name>
</gene>
<dbReference type="InterPro" id="IPR026017">
    <property type="entry name" value="Lumazine-bd_dom"/>
</dbReference>
<feature type="domain" description="Lumazine-binding" evidence="4">
    <location>
        <begin position="1"/>
        <end position="97"/>
    </location>
</feature>
<dbReference type="Proteomes" id="UP000658131">
    <property type="component" value="Unassembled WGS sequence"/>
</dbReference>
<dbReference type="RefSeq" id="WP_262399823.1">
    <property type="nucleotide sequence ID" value="NZ_JACRTB010000010.1"/>
</dbReference>
<evidence type="ECO:0000256" key="3">
    <source>
        <dbReference type="PROSITE-ProRule" id="PRU00524"/>
    </source>
</evidence>
<dbReference type="PANTHER" id="PTHR21098:SF0">
    <property type="entry name" value="RIBOFLAVIN SYNTHASE"/>
    <property type="match status" value="1"/>
</dbReference>
<feature type="domain" description="Lumazine-binding" evidence="4">
    <location>
        <begin position="98"/>
        <end position="194"/>
    </location>
</feature>
<keyword evidence="6" id="KW-1185">Reference proteome</keyword>
<organism evidence="5 6">
    <name type="scientific">Yanshouia hominis</name>
    <dbReference type="NCBI Taxonomy" id="2763673"/>
    <lineage>
        <taxon>Bacteria</taxon>
        <taxon>Bacillati</taxon>
        <taxon>Bacillota</taxon>
        <taxon>Clostridia</taxon>
        <taxon>Eubacteriales</taxon>
        <taxon>Oscillospiraceae</taxon>
        <taxon>Yanshouia</taxon>
    </lineage>
</organism>
<dbReference type="EC" id="2.5.1.9" evidence="2"/>
<sequence>MFTGIVEETGILRSLRPASGGGGVLAVRCRAALDGSRVGDSIAVNGVCLTVSSLAEDGFSADVMPETLRRSNLGLLSPGTRLNLERAMPADGRFGGHLVTGHIDGSGSIRSVAREGNAVWYTIGCCPEILRLIVPKGSVAVDGISLTVADTGPGFFRVSVIPHTASLTSLGGRGPGDTVNLENDCIGRYVERLLQAGMGQKPAGALTAEALSALGF</sequence>
<keyword evidence="1" id="KW-0677">Repeat</keyword>
<evidence type="ECO:0000313" key="6">
    <source>
        <dbReference type="Proteomes" id="UP000658131"/>
    </source>
</evidence>
<evidence type="ECO:0000256" key="1">
    <source>
        <dbReference type="ARBA" id="ARBA00022737"/>
    </source>
</evidence>
<dbReference type="NCBIfam" id="NF006767">
    <property type="entry name" value="PRK09289.1"/>
    <property type="match status" value="1"/>
</dbReference>
<dbReference type="GO" id="GO:0004746">
    <property type="term" value="F:riboflavin synthase activity"/>
    <property type="evidence" value="ECO:0007669"/>
    <property type="project" value="UniProtKB-EC"/>
</dbReference>
<keyword evidence="5" id="KW-0808">Transferase</keyword>
<dbReference type="InterPro" id="IPR001783">
    <property type="entry name" value="Lumazine-bd"/>
</dbReference>
<name>A0ABR7NIR7_9FIRM</name>
<proteinExistence type="predicted"/>
<evidence type="ECO:0000313" key="5">
    <source>
        <dbReference type="EMBL" id="MBC8576290.1"/>
    </source>
</evidence>
<feature type="repeat" description="Lumazine-binding" evidence="3">
    <location>
        <begin position="1"/>
        <end position="97"/>
    </location>
</feature>